<keyword evidence="7" id="KW-0240">DNA-directed RNA polymerase</keyword>
<dbReference type="InterPro" id="IPR013249">
    <property type="entry name" value="RNA_pol_sigma70_r4_t2"/>
</dbReference>
<dbReference type="InterPro" id="IPR014284">
    <property type="entry name" value="RNA_pol_sigma-70_dom"/>
</dbReference>
<dbReference type="SUPFAM" id="SSF88659">
    <property type="entry name" value="Sigma3 and sigma4 domains of RNA polymerase sigma factors"/>
    <property type="match status" value="1"/>
</dbReference>
<dbReference type="NCBIfam" id="TIGR02937">
    <property type="entry name" value="sigma70-ECF"/>
    <property type="match status" value="1"/>
</dbReference>
<evidence type="ECO:0000313" key="8">
    <source>
        <dbReference type="Proteomes" id="UP000601108"/>
    </source>
</evidence>
<sequence>MNELAFEKLYKMYWKKLYAICLSKTNNAEASQEIVHDVYVSIWKRRDKFVVTQGVENYLLKSTRSKIIDYYRKNSKNQVKVYPSEDVCKGNHFDVNAITHNSALHYFLESDLELIVTQLPFQCQKVYRLSREKQLTTNEIAQKLNISQKTVKNHLTKALSFLQKHIRQSLVHQ</sequence>
<feature type="domain" description="RNA polymerase sigma factor 70 region 4 type 2" evidence="6">
    <location>
        <begin position="112"/>
        <end position="162"/>
    </location>
</feature>
<keyword evidence="3" id="KW-0731">Sigma factor</keyword>
<dbReference type="InterPro" id="IPR013324">
    <property type="entry name" value="RNA_pol_sigma_r3/r4-like"/>
</dbReference>
<dbReference type="EMBL" id="BMWS01000004">
    <property type="protein sequence ID" value="GGX08535.1"/>
    <property type="molecule type" value="Genomic_DNA"/>
</dbReference>
<dbReference type="Gene3D" id="1.10.1740.10">
    <property type="match status" value="1"/>
</dbReference>
<name>A0A918JVG0_9FLAO</name>
<keyword evidence="2" id="KW-0805">Transcription regulation</keyword>
<organism evidence="7 8">
    <name type="scientific">Aquimarina muelleri</name>
    <dbReference type="NCBI Taxonomy" id="279356"/>
    <lineage>
        <taxon>Bacteria</taxon>
        <taxon>Pseudomonadati</taxon>
        <taxon>Bacteroidota</taxon>
        <taxon>Flavobacteriia</taxon>
        <taxon>Flavobacteriales</taxon>
        <taxon>Flavobacteriaceae</taxon>
        <taxon>Aquimarina</taxon>
    </lineage>
</organism>
<accession>A0A918JVG0</accession>
<dbReference type="AlphaFoldDB" id="A0A918JVG0"/>
<evidence type="ECO:0000256" key="1">
    <source>
        <dbReference type="ARBA" id="ARBA00010641"/>
    </source>
</evidence>
<dbReference type="InterPro" id="IPR013325">
    <property type="entry name" value="RNA_pol_sigma_r2"/>
</dbReference>
<comment type="similarity">
    <text evidence="1">Belongs to the sigma-70 factor family. ECF subfamily.</text>
</comment>
<dbReference type="InterPro" id="IPR039425">
    <property type="entry name" value="RNA_pol_sigma-70-like"/>
</dbReference>
<dbReference type="PANTHER" id="PTHR43133">
    <property type="entry name" value="RNA POLYMERASE ECF-TYPE SIGMA FACTO"/>
    <property type="match status" value="1"/>
</dbReference>
<dbReference type="GO" id="GO:0000428">
    <property type="term" value="C:DNA-directed RNA polymerase complex"/>
    <property type="evidence" value="ECO:0007669"/>
    <property type="project" value="UniProtKB-KW"/>
</dbReference>
<dbReference type="GO" id="GO:0006352">
    <property type="term" value="P:DNA-templated transcription initiation"/>
    <property type="evidence" value="ECO:0007669"/>
    <property type="project" value="InterPro"/>
</dbReference>
<dbReference type="GO" id="GO:0003677">
    <property type="term" value="F:DNA binding"/>
    <property type="evidence" value="ECO:0007669"/>
    <property type="project" value="InterPro"/>
</dbReference>
<keyword evidence="8" id="KW-1185">Reference proteome</keyword>
<comment type="caution">
    <text evidence="7">The sequence shown here is derived from an EMBL/GenBank/DDBJ whole genome shotgun (WGS) entry which is preliminary data.</text>
</comment>
<protein>
    <submittedName>
        <fullName evidence="7">DNA-directed RNA polymerase sigma-70 factor</fullName>
    </submittedName>
</protein>
<gene>
    <name evidence="7" type="ORF">GCM10007384_07840</name>
</gene>
<evidence type="ECO:0000259" key="5">
    <source>
        <dbReference type="Pfam" id="PF04542"/>
    </source>
</evidence>
<keyword evidence="4" id="KW-0804">Transcription</keyword>
<feature type="domain" description="RNA polymerase sigma-70 region 2" evidence="5">
    <location>
        <begin position="9"/>
        <end position="76"/>
    </location>
</feature>
<dbReference type="Proteomes" id="UP000601108">
    <property type="component" value="Unassembled WGS sequence"/>
</dbReference>
<dbReference type="Pfam" id="PF04542">
    <property type="entry name" value="Sigma70_r2"/>
    <property type="match status" value="1"/>
</dbReference>
<evidence type="ECO:0000256" key="2">
    <source>
        <dbReference type="ARBA" id="ARBA00023015"/>
    </source>
</evidence>
<proteinExistence type="inferred from homology"/>
<reference evidence="7 8" key="1">
    <citation type="journal article" date="2014" name="Int. J. Syst. Evol. Microbiol.">
        <title>Complete genome sequence of Corynebacterium casei LMG S-19264T (=DSM 44701T), isolated from a smear-ripened cheese.</title>
        <authorList>
            <consortium name="US DOE Joint Genome Institute (JGI-PGF)"/>
            <person name="Walter F."/>
            <person name="Albersmeier A."/>
            <person name="Kalinowski J."/>
            <person name="Ruckert C."/>
        </authorList>
    </citation>
    <scope>NUCLEOTIDE SEQUENCE [LARGE SCALE GENOMIC DNA]</scope>
    <source>
        <strain evidence="7 8">KCTC 12285</strain>
    </source>
</reference>
<dbReference type="InterPro" id="IPR036388">
    <property type="entry name" value="WH-like_DNA-bd_sf"/>
</dbReference>
<evidence type="ECO:0000259" key="6">
    <source>
        <dbReference type="Pfam" id="PF08281"/>
    </source>
</evidence>
<evidence type="ECO:0000256" key="4">
    <source>
        <dbReference type="ARBA" id="ARBA00023163"/>
    </source>
</evidence>
<evidence type="ECO:0000313" key="7">
    <source>
        <dbReference type="EMBL" id="GGX08535.1"/>
    </source>
</evidence>
<dbReference type="GO" id="GO:0016987">
    <property type="term" value="F:sigma factor activity"/>
    <property type="evidence" value="ECO:0007669"/>
    <property type="project" value="UniProtKB-KW"/>
</dbReference>
<dbReference type="PANTHER" id="PTHR43133:SF46">
    <property type="entry name" value="RNA POLYMERASE SIGMA-70 FACTOR ECF SUBFAMILY"/>
    <property type="match status" value="1"/>
</dbReference>
<evidence type="ECO:0000256" key="3">
    <source>
        <dbReference type="ARBA" id="ARBA00023082"/>
    </source>
</evidence>
<dbReference type="SUPFAM" id="SSF88946">
    <property type="entry name" value="Sigma2 domain of RNA polymerase sigma factors"/>
    <property type="match status" value="1"/>
</dbReference>
<dbReference type="RefSeq" id="WP_035087281.1">
    <property type="nucleotide sequence ID" value="NZ_BMWS01000004.1"/>
</dbReference>
<dbReference type="InterPro" id="IPR007627">
    <property type="entry name" value="RNA_pol_sigma70_r2"/>
</dbReference>
<dbReference type="Gene3D" id="1.10.10.10">
    <property type="entry name" value="Winged helix-like DNA-binding domain superfamily/Winged helix DNA-binding domain"/>
    <property type="match status" value="1"/>
</dbReference>
<dbReference type="Pfam" id="PF08281">
    <property type="entry name" value="Sigma70_r4_2"/>
    <property type="match status" value="1"/>
</dbReference>